<evidence type="ECO:0000256" key="1">
    <source>
        <dbReference type="ARBA" id="ARBA00022729"/>
    </source>
</evidence>
<name>A0ABT7QVA0_9BACT</name>
<accession>A0ABT7QVA0</accession>
<feature type="signal peptide" evidence="2">
    <location>
        <begin position="1"/>
        <end position="20"/>
    </location>
</feature>
<feature type="domain" description="Outer membrane protein beta-barrel" evidence="3">
    <location>
        <begin position="41"/>
        <end position="200"/>
    </location>
</feature>
<organism evidence="4 5">
    <name type="scientific">Sulfurovum zhangzhouensis</name>
    <dbReference type="NCBI Taxonomy" id="3019067"/>
    <lineage>
        <taxon>Bacteria</taxon>
        <taxon>Pseudomonadati</taxon>
        <taxon>Campylobacterota</taxon>
        <taxon>Epsilonproteobacteria</taxon>
        <taxon>Campylobacterales</taxon>
        <taxon>Sulfurovaceae</taxon>
        <taxon>Sulfurovum</taxon>
    </lineage>
</organism>
<keyword evidence="5" id="KW-1185">Reference proteome</keyword>
<dbReference type="EMBL" id="JAQIBD010000001">
    <property type="protein sequence ID" value="MDM5270760.1"/>
    <property type="molecule type" value="Genomic_DNA"/>
</dbReference>
<keyword evidence="1 2" id="KW-0732">Signal</keyword>
<evidence type="ECO:0000313" key="4">
    <source>
        <dbReference type="EMBL" id="MDM5270760.1"/>
    </source>
</evidence>
<dbReference type="Pfam" id="PF13505">
    <property type="entry name" value="OMP_b-brl"/>
    <property type="match status" value="1"/>
</dbReference>
<dbReference type="Proteomes" id="UP001169069">
    <property type="component" value="Unassembled WGS sequence"/>
</dbReference>
<proteinExistence type="predicted"/>
<comment type="caution">
    <text evidence="4">The sequence shown here is derived from an EMBL/GenBank/DDBJ whole genome shotgun (WGS) entry which is preliminary data.</text>
</comment>
<evidence type="ECO:0000313" key="5">
    <source>
        <dbReference type="Proteomes" id="UP001169069"/>
    </source>
</evidence>
<sequence length="200" mass="21949">MKKFVLMTSVASLMAMQLHAGGDIAPQEPVVEEAEMHEHAESDFYAVVKGLRITGDRVDHEGAILDGDSGYGFGIDLGYRLGNGFAVEYDFAYAKNTVSELDEFGAVVAEGDAKYYSHALDLVYTYELTETVGVFAKAGYEYEIEKIAEYNIDADDHGFNFGIGTEVAMGENYKFVAEYEHSTIEGPKGNAIFVGIMINF</sequence>
<evidence type="ECO:0000256" key="2">
    <source>
        <dbReference type="SAM" id="SignalP"/>
    </source>
</evidence>
<dbReference type="InterPro" id="IPR027385">
    <property type="entry name" value="Beta-barrel_OMP"/>
</dbReference>
<evidence type="ECO:0000259" key="3">
    <source>
        <dbReference type="Pfam" id="PF13505"/>
    </source>
</evidence>
<protein>
    <submittedName>
        <fullName evidence="4">Porin family protein</fullName>
    </submittedName>
</protein>
<reference evidence="4" key="1">
    <citation type="submission" date="2023-01" db="EMBL/GenBank/DDBJ databases">
        <title>Sulfurovum sp. zt1-1 genome assembly.</title>
        <authorList>
            <person name="Wang J."/>
        </authorList>
    </citation>
    <scope>NUCLEOTIDE SEQUENCE</scope>
    <source>
        <strain evidence="4">Zt1-1</strain>
    </source>
</reference>
<dbReference type="Gene3D" id="2.40.160.20">
    <property type="match status" value="1"/>
</dbReference>
<feature type="chain" id="PRO_5047177752" evidence="2">
    <location>
        <begin position="21"/>
        <end position="200"/>
    </location>
</feature>
<dbReference type="SUPFAM" id="SSF56925">
    <property type="entry name" value="OMPA-like"/>
    <property type="match status" value="1"/>
</dbReference>
<dbReference type="RefSeq" id="WP_289412036.1">
    <property type="nucleotide sequence ID" value="NZ_JAQIBD010000001.1"/>
</dbReference>
<gene>
    <name evidence="4" type="ORF">PGH07_01055</name>
</gene>
<dbReference type="InterPro" id="IPR011250">
    <property type="entry name" value="OMP/PagP_B-barrel"/>
</dbReference>